<accession>B7CD15</accession>
<name>B7CD15_9FIRM</name>
<organism evidence="1 2">
    <name type="scientific">Holdemanella biformis DSM 3989</name>
    <dbReference type="NCBI Taxonomy" id="518637"/>
    <lineage>
        <taxon>Bacteria</taxon>
        <taxon>Bacillati</taxon>
        <taxon>Bacillota</taxon>
        <taxon>Erysipelotrichia</taxon>
        <taxon>Erysipelotrichales</taxon>
        <taxon>Erysipelotrichaceae</taxon>
        <taxon>Holdemanella</taxon>
    </lineage>
</organism>
<dbReference type="EMBL" id="ABYT01000109">
    <property type="protein sequence ID" value="EEC89319.1"/>
    <property type="molecule type" value="Genomic_DNA"/>
</dbReference>
<dbReference type="AlphaFoldDB" id="B7CD15"/>
<evidence type="ECO:0000313" key="1">
    <source>
        <dbReference type="EMBL" id="EEC89319.1"/>
    </source>
</evidence>
<comment type="caution">
    <text evidence="1">The sequence shown here is derived from an EMBL/GenBank/DDBJ whole genome shotgun (WGS) entry which is preliminary data.</text>
</comment>
<proteinExistence type="predicted"/>
<reference evidence="1 2" key="1">
    <citation type="submission" date="2008-10" db="EMBL/GenBank/DDBJ databases">
        <authorList>
            <person name="Fulton L."/>
            <person name="Clifton S."/>
            <person name="Fulton B."/>
            <person name="Xu J."/>
            <person name="Minx P."/>
            <person name="Pepin K.H."/>
            <person name="Johnson M."/>
            <person name="Bhonagiri V."/>
            <person name="Nash W.E."/>
            <person name="Mardis E.R."/>
            <person name="Wilson R.K."/>
        </authorList>
    </citation>
    <scope>NUCLEOTIDE SEQUENCE [LARGE SCALE GENOMIC DNA]</scope>
    <source>
        <strain evidence="1 2">DSM 3989</strain>
    </source>
</reference>
<sequence length="49" mass="5710">MGFVQKKPNAQNPSSKLLKDFLIVIERFLGFFIWNPTGKCLDLQQKNKQ</sequence>
<dbReference type="Proteomes" id="UP000004315">
    <property type="component" value="Unassembled WGS sequence"/>
</dbReference>
<keyword evidence="2" id="KW-1185">Reference proteome</keyword>
<gene>
    <name evidence="1" type="ORF">EUBIFOR_02093</name>
</gene>
<evidence type="ECO:0000313" key="2">
    <source>
        <dbReference type="Proteomes" id="UP000004315"/>
    </source>
</evidence>
<protein>
    <submittedName>
        <fullName evidence="1">Uncharacterized protein</fullName>
    </submittedName>
</protein>
<reference evidence="1 2" key="2">
    <citation type="submission" date="2008-11" db="EMBL/GenBank/DDBJ databases">
        <title>Draft genome sequence of Eubacterium biforme (DSM 3989).</title>
        <authorList>
            <person name="Sudarsanam P."/>
            <person name="Ley R."/>
            <person name="Guruge J."/>
            <person name="Turnbaugh P.J."/>
            <person name="Mahowald M."/>
            <person name="Liep D."/>
            <person name="Gordon J."/>
        </authorList>
    </citation>
    <scope>NUCLEOTIDE SEQUENCE [LARGE SCALE GENOMIC DNA]</scope>
    <source>
        <strain evidence="1 2">DSM 3989</strain>
    </source>
</reference>
<dbReference type="HOGENOM" id="CLU_3136484_0_0_9"/>